<gene>
    <name evidence="1" type="ORF">SAMN05660866_02332</name>
</gene>
<dbReference type="STRING" id="561365.SAMN05660866_02332"/>
<organism evidence="1 2">
    <name type="scientific">Maribacter arcticus</name>
    <dbReference type="NCBI Taxonomy" id="561365"/>
    <lineage>
        <taxon>Bacteria</taxon>
        <taxon>Pseudomonadati</taxon>
        <taxon>Bacteroidota</taxon>
        <taxon>Flavobacteriia</taxon>
        <taxon>Flavobacteriales</taxon>
        <taxon>Flavobacteriaceae</taxon>
        <taxon>Maribacter</taxon>
    </lineage>
</organism>
<sequence>MYSSTKRLLINFIFIKIVYLGLCVKNIDNNNLIDNISCYS</sequence>
<accession>A0A1T5CJ07</accession>
<dbReference type="AlphaFoldDB" id="A0A1T5CJ07"/>
<evidence type="ECO:0000313" key="1">
    <source>
        <dbReference type="EMBL" id="SKB59439.1"/>
    </source>
</evidence>
<evidence type="ECO:0000313" key="2">
    <source>
        <dbReference type="Proteomes" id="UP000190339"/>
    </source>
</evidence>
<dbReference type="EMBL" id="FUYL01000006">
    <property type="protein sequence ID" value="SKB59439.1"/>
    <property type="molecule type" value="Genomic_DNA"/>
</dbReference>
<protein>
    <submittedName>
        <fullName evidence="1">Uncharacterized protein</fullName>
    </submittedName>
</protein>
<dbReference type="Proteomes" id="UP000190339">
    <property type="component" value="Unassembled WGS sequence"/>
</dbReference>
<proteinExistence type="predicted"/>
<reference evidence="2" key="1">
    <citation type="submission" date="2017-02" db="EMBL/GenBank/DDBJ databases">
        <authorList>
            <person name="Varghese N."/>
            <person name="Submissions S."/>
        </authorList>
    </citation>
    <scope>NUCLEOTIDE SEQUENCE [LARGE SCALE GENOMIC DNA]</scope>
    <source>
        <strain evidence="2">DSM 23546</strain>
    </source>
</reference>
<keyword evidence="2" id="KW-1185">Reference proteome</keyword>
<name>A0A1T5CJ07_9FLAO</name>